<evidence type="ECO:0000313" key="1">
    <source>
        <dbReference type="EMBL" id="PJZ64106.1"/>
    </source>
</evidence>
<dbReference type="Proteomes" id="UP000231912">
    <property type="component" value="Unassembled WGS sequence"/>
</dbReference>
<accession>A0A2M9Z6Q5</accession>
<sequence length="204" mass="23681">MLAHSQNVDNPWSLGVIVQNYSLTKINNQVSVILITKLVYLLNMDEALFERYKRKSPPFDGEVIHTINQIPFDALCICLQLILNNLSLLGNIRMLADWHEHDGYVSISDKIDKTNLLTLISSNQSIYESRDGDDLVRRGIYTDEFRFYLRYYITTNEENEQVCGDFDLSMDNNSIDKMIELLKAIDIPIRRSNALEYFDQRYAG</sequence>
<organism evidence="1 2">
    <name type="scientific">Leptospira wolffii</name>
    <dbReference type="NCBI Taxonomy" id="409998"/>
    <lineage>
        <taxon>Bacteria</taxon>
        <taxon>Pseudomonadati</taxon>
        <taxon>Spirochaetota</taxon>
        <taxon>Spirochaetia</taxon>
        <taxon>Leptospirales</taxon>
        <taxon>Leptospiraceae</taxon>
        <taxon>Leptospira</taxon>
    </lineage>
</organism>
<evidence type="ECO:0000313" key="2">
    <source>
        <dbReference type="Proteomes" id="UP000231912"/>
    </source>
</evidence>
<reference evidence="1 2" key="1">
    <citation type="submission" date="2017-07" db="EMBL/GenBank/DDBJ databases">
        <title>Leptospira spp. isolated from tropical soils.</title>
        <authorList>
            <person name="Thibeaux R."/>
            <person name="Iraola G."/>
            <person name="Ferres I."/>
            <person name="Bierque E."/>
            <person name="Girault D."/>
            <person name="Soupe-Gilbert M.-E."/>
            <person name="Picardeau M."/>
            <person name="Goarant C."/>
        </authorList>
    </citation>
    <scope>NUCLEOTIDE SEQUENCE [LARGE SCALE GENOMIC DNA]</scope>
    <source>
        <strain evidence="1 2">FH2-C-A2</strain>
    </source>
</reference>
<dbReference type="AlphaFoldDB" id="A0A2M9Z6Q5"/>
<protein>
    <submittedName>
        <fullName evidence="1">Uncharacterized protein</fullName>
    </submittedName>
</protein>
<comment type="caution">
    <text evidence="1">The sequence shown here is derived from an EMBL/GenBank/DDBJ whole genome shotgun (WGS) entry which is preliminary data.</text>
</comment>
<dbReference type="EMBL" id="NPDT01000013">
    <property type="protein sequence ID" value="PJZ64106.1"/>
    <property type="molecule type" value="Genomic_DNA"/>
</dbReference>
<dbReference type="RefSeq" id="WP_100760399.1">
    <property type="nucleotide sequence ID" value="NZ_NPDT01000013.1"/>
</dbReference>
<name>A0A2M9Z6Q5_9LEPT</name>
<gene>
    <name evidence="1" type="ORF">CH371_19775</name>
</gene>
<proteinExistence type="predicted"/>